<dbReference type="GO" id="GO:0030288">
    <property type="term" value="C:outer membrane-bounded periplasmic space"/>
    <property type="evidence" value="ECO:0007669"/>
    <property type="project" value="InterPro"/>
</dbReference>
<dbReference type="Gene3D" id="1.20.144.10">
    <property type="entry name" value="Phosphatidic acid phosphatase type 2/haloperoxidase"/>
    <property type="match status" value="1"/>
</dbReference>
<protein>
    <recommendedName>
        <fullName evidence="4 8">Acid phosphatase</fullName>
        <ecNumber evidence="4 8">3.1.3.2</ecNumber>
    </recommendedName>
</protein>
<dbReference type="InterPro" id="IPR018296">
    <property type="entry name" value="Acid_Pase_classA_bac_CS"/>
</dbReference>
<evidence type="ECO:0000256" key="7">
    <source>
        <dbReference type="ARBA" id="ARBA00022801"/>
    </source>
</evidence>
<gene>
    <name evidence="10" type="ORF">ACH24_03780</name>
</gene>
<dbReference type="PROSITE" id="PS01157">
    <property type="entry name" value="ACID_PHOSPH_CL_A"/>
    <property type="match status" value="1"/>
</dbReference>
<evidence type="ECO:0000256" key="8">
    <source>
        <dbReference type="PIRNR" id="PIRNR000897"/>
    </source>
</evidence>
<keyword evidence="5" id="KW-0732">Signal</keyword>
<dbReference type="InterPro" id="IPR036938">
    <property type="entry name" value="PAP2/HPO_sf"/>
</dbReference>
<dbReference type="CDD" id="cd03397">
    <property type="entry name" value="PAP2_acid_phosphatase"/>
    <property type="match status" value="1"/>
</dbReference>
<dbReference type="PIRSF" id="PIRSF000897">
    <property type="entry name" value="Acid_Ptase_ClsA"/>
    <property type="match status" value="1"/>
</dbReference>
<reference evidence="10 11" key="1">
    <citation type="journal article" date="2016" name="Int. J. Syst. Evol. Microbiol.">
        <title>Reclassification of Wolbachia persica as Francisella persica comb. nov. and emended description of the family Francisellaceae.</title>
        <authorList>
            <person name="Larson M.A."/>
            <person name="Nalbantoglu U."/>
            <person name="Sayood K."/>
            <person name="Zentz E.B."/>
            <person name="Cer R.Z."/>
            <person name="Iwen P.C."/>
            <person name="Francesconi S.C."/>
            <person name="Bishop-Lilly K.A."/>
            <person name="Mokashi V.P."/>
            <person name="Sjostedt A."/>
            <person name="Hinrichs S.H."/>
        </authorList>
    </citation>
    <scope>NUCLEOTIDE SEQUENCE [LARGE SCALE GENOMIC DNA]</scope>
    <source>
        <strain evidence="10 11">FSC845</strain>
    </source>
</reference>
<organism evidence="10 11">
    <name type="scientific">Francisella persica ATCC VR-331</name>
    <dbReference type="NCBI Taxonomy" id="1086726"/>
    <lineage>
        <taxon>Bacteria</taxon>
        <taxon>Pseudomonadati</taxon>
        <taxon>Pseudomonadota</taxon>
        <taxon>Gammaproteobacteria</taxon>
        <taxon>Thiotrichales</taxon>
        <taxon>Francisellaceae</taxon>
        <taxon>Francisella</taxon>
    </lineage>
</organism>
<dbReference type="Pfam" id="PF01569">
    <property type="entry name" value="PAP2"/>
    <property type="match status" value="1"/>
</dbReference>
<evidence type="ECO:0000256" key="1">
    <source>
        <dbReference type="ARBA" id="ARBA00000032"/>
    </source>
</evidence>
<evidence type="ECO:0000313" key="10">
    <source>
        <dbReference type="EMBL" id="ALB01811.1"/>
    </source>
</evidence>
<dbReference type="SUPFAM" id="SSF48317">
    <property type="entry name" value="Acid phosphatase/Vanadium-dependent haloperoxidase"/>
    <property type="match status" value="1"/>
</dbReference>
<accession>A0AAC8VDV8</accession>
<dbReference type="InterPro" id="IPR001011">
    <property type="entry name" value="Acid_Pase_classA_bac"/>
</dbReference>
<dbReference type="RefSeq" id="WP_064461227.1">
    <property type="nucleotide sequence ID" value="NZ_CP012505.1"/>
</dbReference>
<dbReference type="GO" id="GO:0003993">
    <property type="term" value="F:acid phosphatase activity"/>
    <property type="evidence" value="ECO:0007669"/>
    <property type="project" value="UniProtKB-EC"/>
</dbReference>
<comment type="subcellular location">
    <subcellularLocation>
        <location evidence="2">Periplasm</location>
    </subcellularLocation>
</comment>
<comment type="catalytic activity">
    <reaction evidence="1 8">
        <text>a phosphate monoester + H2O = an alcohol + phosphate</text>
        <dbReference type="Rhea" id="RHEA:15017"/>
        <dbReference type="ChEBI" id="CHEBI:15377"/>
        <dbReference type="ChEBI" id="CHEBI:30879"/>
        <dbReference type="ChEBI" id="CHEBI:43474"/>
        <dbReference type="ChEBI" id="CHEBI:67140"/>
        <dbReference type="EC" id="3.1.3.2"/>
    </reaction>
</comment>
<dbReference type="InterPro" id="IPR000326">
    <property type="entry name" value="PAP2/HPO"/>
</dbReference>
<dbReference type="EMBL" id="CP012505">
    <property type="protein sequence ID" value="ALB01811.1"/>
    <property type="molecule type" value="Genomic_DNA"/>
</dbReference>
<evidence type="ECO:0000256" key="4">
    <source>
        <dbReference type="ARBA" id="ARBA00012646"/>
    </source>
</evidence>
<evidence type="ECO:0000313" key="11">
    <source>
        <dbReference type="Proteomes" id="UP000242800"/>
    </source>
</evidence>
<evidence type="ECO:0000256" key="2">
    <source>
        <dbReference type="ARBA" id="ARBA00004418"/>
    </source>
</evidence>
<name>A0AAC8VDV8_9GAMM</name>
<comment type="similarity">
    <text evidence="3 8">Belongs to the class A bacterial acid phosphatase family.</text>
</comment>
<keyword evidence="11" id="KW-1185">Reference proteome</keyword>
<evidence type="ECO:0000256" key="6">
    <source>
        <dbReference type="ARBA" id="ARBA00022764"/>
    </source>
</evidence>
<feature type="domain" description="Phosphatidic acid phosphatase type 2/haloperoxidase" evidence="9">
    <location>
        <begin position="102"/>
        <end position="217"/>
    </location>
</feature>
<dbReference type="SMART" id="SM00014">
    <property type="entry name" value="acidPPc"/>
    <property type="match status" value="1"/>
</dbReference>
<dbReference type="KEGG" id="fper:ACH24_03780"/>
<keyword evidence="6" id="KW-0574">Periplasm</keyword>
<keyword evidence="7 8" id="KW-0378">Hydrolase</keyword>
<proteinExistence type="inferred from homology"/>
<evidence type="ECO:0000256" key="3">
    <source>
        <dbReference type="ARBA" id="ARBA00009017"/>
    </source>
</evidence>
<evidence type="ECO:0000259" key="9">
    <source>
        <dbReference type="SMART" id="SM00014"/>
    </source>
</evidence>
<dbReference type="EC" id="3.1.3.2" evidence="4 8"/>
<dbReference type="AlphaFoldDB" id="A0AAC8VDV8"/>
<dbReference type="PRINTS" id="PR00483">
    <property type="entry name" value="BACPHPHTASE"/>
</dbReference>
<sequence>MFKRLTLTVILLILSFNLYAQQLINLYKITIPNSLALLPSPPAIDSIAFMNDKAMSQVTFLSKNKTTQRYIQAKIDAGYTTKEIAENFSESFGQQISKEKTPIIYNLIDIASEVASRSASYAKKEYMRVRPFVFFDKSTCNPSGEKKLRNSGSYPSGHTTEGWAVALLLAEINPANQQQILKKGYEYGQSRIICGAHWPSDVQAGYLLGSAVFSALNANDDFRTLITQAKKELKIN</sequence>
<dbReference type="Proteomes" id="UP000242800">
    <property type="component" value="Chromosome"/>
</dbReference>
<evidence type="ECO:0000256" key="5">
    <source>
        <dbReference type="ARBA" id="ARBA00022729"/>
    </source>
</evidence>